<organism evidence="1 2">
    <name type="scientific">Panagrolaimus sp. PS1159</name>
    <dbReference type="NCBI Taxonomy" id="55785"/>
    <lineage>
        <taxon>Eukaryota</taxon>
        <taxon>Metazoa</taxon>
        <taxon>Ecdysozoa</taxon>
        <taxon>Nematoda</taxon>
        <taxon>Chromadorea</taxon>
        <taxon>Rhabditida</taxon>
        <taxon>Tylenchina</taxon>
        <taxon>Panagrolaimomorpha</taxon>
        <taxon>Panagrolaimoidea</taxon>
        <taxon>Panagrolaimidae</taxon>
        <taxon>Panagrolaimus</taxon>
    </lineage>
</organism>
<name>A0AC35FKC4_9BILA</name>
<sequence length="289" mass="31098">MDQYGASSSSASSGNDLPGRIRKRRYSMARIQPTRIKKVMQSDEDIGRMVSSVPVAIGSAMEFFAEKLLENAQDVMHRSASKTLAPAHICAAISRTPYLKNFLEPVINNFGGGTTTSSSPVTTPTNGLMTRPFENLSTSSPMEEKFDLNALMRDAAKSHLASNMASSTAAAATTNSLISDEGKRRRGRPKKLDEKEKPNATITILSPPNGRQDFSTSSASTNGISTTKADIDKMLMPPPLLVPQRKIQQQPQKVIIPKTLISNNLPSSTITSAATTNPQSTNSTDQISA</sequence>
<accession>A0AC35FKC4</accession>
<evidence type="ECO:0000313" key="2">
    <source>
        <dbReference type="WBParaSite" id="PS1159_v2.g18452.t1"/>
    </source>
</evidence>
<protein>
    <submittedName>
        <fullName evidence="2">Transcription factor CBF/NF-Y/archaeal histone domain-containing protein</fullName>
    </submittedName>
</protein>
<dbReference type="Proteomes" id="UP000887580">
    <property type="component" value="Unplaced"/>
</dbReference>
<dbReference type="WBParaSite" id="PS1159_v2.g18452.t1">
    <property type="protein sequence ID" value="PS1159_v2.g18452.t1"/>
    <property type="gene ID" value="PS1159_v2.g18452"/>
</dbReference>
<reference evidence="2" key="1">
    <citation type="submission" date="2022-11" db="UniProtKB">
        <authorList>
            <consortium name="WormBaseParasite"/>
        </authorList>
    </citation>
    <scope>IDENTIFICATION</scope>
</reference>
<proteinExistence type="predicted"/>
<evidence type="ECO:0000313" key="1">
    <source>
        <dbReference type="Proteomes" id="UP000887580"/>
    </source>
</evidence>